<evidence type="ECO:0000313" key="5">
    <source>
        <dbReference type="Proteomes" id="UP000785679"/>
    </source>
</evidence>
<protein>
    <recommendedName>
        <fullName evidence="3">Rhodanese domain-containing protein</fullName>
    </recommendedName>
</protein>
<name>A0A8J8SZP6_HALGN</name>
<dbReference type="InterPro" id="IPR045078">
    <property type="entry name" value="TST/MPST-like"/>
</dbReference>
<dbReference type="AlphaFoldDB" id="A0A8J8SZP6"/>
<dbReference type="SUPFAM" id="SSF52821">
    <property type="entry name" value="Rhodanese/Cell cycle control phosphatase"/>
    <property type="match status" value="2"/>
</dbReference>
<evidence type="ECO:0000256" key="1">
    <source>
        <dbReference type="ARBA" id="ARBA00022679"/>
    </source>
</evidence>
<dbReference type="InterPro" id="IPR036873">
    <property type="entry name" value="Rhodanese-like_dom_sf"/>
</dbReference>
<reference evidence="4" key="1">
    <citation type="submission" date="2019-06" db="EMBL/GenBank/DDBJ databases">
        <authorList>
            <person name="Zheng W."/>
        </authorList>
    </citation>
    <scope>NUCLEOTIDE SEQUENCE</scope>
    <source>
        <strain evidence="4">QDHG01</strain>
    </source>
</reference>
<proteinExistence type="predicted"/>
<accession>A0A8J8SZP6</accession>
<sequence length="303" mass="35092">MTSTHSRRLYSTLLQTLKKKNTIETSELAALLSTNTPNLAILNATIPRRDYSPKNDHLQERIPHSVYLDFKGFCDPNTKLSYMMPDLFHFTKMMRSINVRKTDNVVIYDKYRNISAPRTWFMMKYFGLPNVWVLNGTFEKWNAEGRQIERGQSEGALWVHGHSREERTGDFEFCENKKKVKKFEDMQKLVEAKQNGDQTPLLDGRIAKYYHKVHIPTAQSLPLDHVMDPQYCFLNQDELIAKFKSVGVKDPLKDEVVFCCQRGITACIIEFALRSVGNENTSVYDGSLEEWAIKTGMELPKDH</sequence>
<dbReference type="CDD" id="cd01448">
    <property type="entry name" value="TST_Repeat_1"/>
    <property type="match status" value="1"/>
</dbReference>
<dbReference type="InterPro" id="IPR001763">
    <property type="entry name" value="Rhodanese-like_dom"/>
</dbReference>
<evidence type="ECO:0000256" key="2">
    <source>
        <dbReference type="ARBA" id="ARBA00022737"/>
    </source>
</evidence>
<keyword evidence="2" id="KW-0677">Repeat</keyword>
<dbReference type="SMART" id="SM00450">
    <property type="entry name" value="RHOD"/>
    <property type="match status" value="2"/>
</dbReference>
<organism evidence="4 5">
    <name type="scientific">Halteria grandinella</name>
    <dbReference type="NCBI Taxonomy" id="5974"/>
    <lineage>
        <taxon>Eukaryota</taxon>
        <taxon>Sar</taxon>
        <taxon>Alveolata</taxon>
        <taxon>Ciliophora</taxon>
        <taxon>Intramacronucleata</taxon>
        <taxon>Spirotrichea</taxon>
        <taxon>Stichotrichia</taxon>
        <taxon>Sporadotrichida</taxon>
        <taxon>Halteriidae</taxon>
        <taxon>Halteria</taxon>
    </lineage>
</organism>
<keyword evidence="1" id="KW-0808">Transferase</keyword>
<dbReference type="PROSITE" id="PS50206">
    <property type="entry name" value="RHODANESE_3"/>
    <property type="match status" value="2"/>
</dbReference>
<comment type="caution">
    <text evidence="4">The sequence shown here is derived from an EMBL/GenBank/DDBJ whole genome shotgun (WGS) entry which is preliminary data.</text>
</comment>
<dbReference type="PANTHER" id="PTHR11364">
    <property type="entry name" value="THIOSULFATE SULFERTANSFERASE"/>
    <property type="match status" value="1"/>
</dbReference>
<feature type="domain" description="Rhodanese" evidence="3">
    <location>
        <begin position="195"/>
        <end position="300"/>
    </location>
</feature>
<dbReference type="Pfam" id="PF00581">
    <property type="entry name" value="Rhodanese"/>
    <property type="match status" value="2"/>
</dbReference>
<dbReference type="OrthoDB" id="448293at2759"/>
<dbReference type="PANTHER" id="PTHR11364:SF27">
    <property type="entry name" value="SULFURTRANSFERASE"/>
    <property type="match status" value="1"/>
</dbReference>
<feature type="domain" description="Rhodanese" evidence="3">
    <location>
        <begin position="50"/>
        <end position="150"/>
    </location>
</feature>
<dbReference type="GO" id="GO:0004792">
    <property type="term" value="F:thiosulfate-cyanide sulfurtransferase activity"/>
    <property type="evidence" value="ECO:0007669"/>
    <property type="project" value="TreeGrafter"/>
</dbReference>
<dbReference type="EMBL" id="RRYP01013350">
    <property type="protein sequence ID" value="TNV76565.1"/>
    <property type="molecule type" value="Genomic_DNA"/>
</dbReference>
<dbReference type="Gene3D" id="3.40.250.10">
    <property type="entry name" value="Rhodanese-like domain"/>
    <property type="match status" value="2"/>
</dbReference>
<keyword evidence="5" id="KW-1185">Reference proteome</keyword>
<dbReference type="Proteomes" id="UP000785679">
    <property type="component" value="Unassembled WGS sequence"/>
</dbReference>
<evidence type="ECO:0000313" key="4">
    <source>
        <dbReference type="EMBL" id="TNV76565.1"/>
    </source>
</evidence>
<evidence type="ECO:0000259" key="3">
    <source>
        <dbReference type="PROSITE" id="PS50206"/>
    </source>
</evidence>
<gene>
    <name evidence="4" type="ORF">FGO68_gene2944</name>
</gene>